<gene>
    <name evidence="9" type="ORF">GBAR_LOCUS13606</name>
</gene>
<name>A0AA35S689_GEOBA</name>
<dbReference type="Gene3D" id="2.30.30.30">
    <property type="match status" value="1"/>
</dbReference>
<dbReference type="InterPro" id="IPR000915">
    <property type="entry name" value="60S_ribosomal_eL6"/>
</dbReference>
<dbReference type="PANTHER" id="PTHR10715">
    <property type="entry name" value="60S RIBOSOMAL PROTEIN L6"/>
    <property type="match status" value="1"/>
</dbReference>
<dbReference type="InterPro" id="IPR014722">
    <property type="entry name" value="Rib_uL2_dom2"/>
</dbReference>
<dbReference type="GO" id="GO:0022625">
    <property type="term" value="C:cytosolic large ribosomal subunit"/>
    <property type="evidence" value="ECO:0007669"/>
    <property type="project" value="TreeGrafter"/>
</dbReference>
<evidence type="ECO:0000256" key="3">
    <source>
        <dbReference type="ARBA" id="ARBA00023274"/>
    </source>
</evidence>
<dbReference type="FunFam" id="2.30.30.30:FF:000014">
    <property type="entry name" value="60S ribosomal protein L6"/>
    <property type="match status" value="1"/>
</dbReference>
<feature type="domain" description="Large ribosomal subunit protein uL6 N-terminal" evidence="8">
    <location>
        <begin position="38"/>
        <end position="82"/>
    </location>
</feature>
<dbReference type="SUPFAM" id="SSF50104">
    <property type="entry name" value="Translation proteins SH3-like domain"/>
    <property type="match status" value="1"/>
</dbReference>
<dbReference type="CDD" id="cd13156">
    <property type="entry name" value="KOW_RPL6"/>
    <property type="match status" value="1"/>
</dbReference>
<evidence type="ECO:0000313" key="9">
    <source>
        <dbReference type="EMBL" id="CAI8023272.1"/>
    </source>
</evidence>
<dbReference type="GO" id="GO:0000027">
    <property type="term" value="P:ribosomal large subunit assembly"/>
    <property type="evidence" value="ECO:0007669"/>
    <property type="project" value="TreeGrafter"/>
</dbReference>
<comment type="similarity">
    <text evidence="1">Belongs to the eukaryotic ribosomal protein eL6 family.</text>
</comment>
<accession>A0AA35S689</accession>
<evidence type="ECO:0000256" key="1">
    <source>
        <dbReference type="ARBA" id="ARBA00010592"/>
    </source>
</evidence>
<proteinExistence type="inferred from homology"/>
<dbReference type="InterPro" id="IPR041997">
    <property type="entry name" value="Ribosomal_eL6_KOW"/>
</dbReference>
<keyword evidence="10" id="KW-1185">Reference proteome</keyword>
<dbReference type="GO" id="GO:0003735">
    <property type="term" value="F:structural constituent of ribosome"/>
    <property type="evidence" value="ECO:0007669"/>
    <property type="project" value="InterPro"/>
</dbReference>
<dbReference type="Pfam" id="PF03868">
    <property type="entry name" value="Ribosomal_L6e_N"/>
    <property type="match status" value="1"/>
</dbReference>
<keyword evidence="3" id="KW-0687">Ribonucleoprotein</keyword>
<evidence type="ECO:0000259" key="8">
    <source>
        <dbReference type="Pfam" id="PF03868"/>
    </source>
</evidence>
<dbReference type="InterPro" id="IPR005568">
    <property type="entry name" value="Ribosomal_uL6_N"/>
</dbReference>
<protein>
    <recommendedName>
        <fullName evidence="5">Large ribosomal subunit protein eL6</fullName>
    </recommendedName>
    <alternativeName>
        <fullName evidence="6">60S ribosomal protein L6</fullName>
    </alternativeName>
</protein>
<sequence length="277" mass="31263">MRILHTFSVRLSLCTCVLRREQGALSSYIHLLPCVEMAGKPHTPRNSILPGGISRYGRSAMYSRKALFKKKRIPVVASKEKKSYFKVKEVKGEKNGGRRVVPLKKSPRFYPTEDISRRLRSLKKGRPVRLRASITPGTVLILLAGRHMGRRVVFLRQLDSGMLLVTGPFCVNGVPLRRVNQAYVIATKTKVDIGTLTIPAKLDDNYFRRSSTKTKAGSSGIFAESKQGYSVSDIRKEDQRALDQQLLPLVKAEPSLKQYLAHRFSLSHGQYPHQLMF</sequence>
<comment type="caution">
    <text evidence="9">The sequence shown here is derived from an EMBL/GenBank/DDBJ whole genome shotgun (WGS) entry which is preliminary data.</text>
</comment>
<dbReference type="GO" id="GO:0002181">
    <property type="term" value="P:cytoplasmic translation"/>
    <property type="evidence" value="ECO:0007669"/>
    <property type="project" value="TreeGrafter"/>
</dbReference>
<dbReference type="InterPro" id="IPR008991">
    <property type="entry name" value="Translation_prot_SH3-like_sf"/>
</dbReference>
<comment type="function">
    <text evidence="4">Component of the large ribosomal subunit. The ribosome is a large ribonucleoprotein complex responsible for the synthesis of proteins in the cell.</text>
</comment>
<dbReference type="EMBL" id="CASHTH010002001">
    <property type="protein sequence ID" value="CAI8023272.1"/>
    <property type="molecule type" value="Genomic_DNA"/>
</dbReference>
<comment type="subunit">
    <text evidence="7">Component of the large ribosomal subunit. May bind IPO9 with low affinity.</text>
</comment>
<evidence type="ECO:0000256" key="7">
    <source>
        <dbReference type="ARBA" id="ARBA00046388"/>
    </source>
</evidence>
<evidence type="ECO:0000256" key="6">
    <source>
        <dbReference type="ARBA" id="ARBA00035351"/>
    </source>
</evidence>
<dbReference type="PANTHER" id="PTHR10715:SF0">
    <property type="entry name" value="LARGE RIBOSOMAL SUBUNIT PROTEIN EL6"/>
    <property type="match status" value="1"/>
</dbReference>
<keyword evidence="2 9" id="KW-0689">Ribosomal protein</keyword>
<dbReference type="AlphaFoldDB" id="A0AA35S689"/>
<evidence type="ECO:0000256" key="2">
    <source>
        <dbReference type="ARBA" id="ARBA00022980"/>
    </source>
</evidence>
<dbReference type="Proteomes" id="UP001174909">
    <property type="component" value="Unassembled WGS sequence"/>
</dbReference>
<organism evidence="9 10">
    <name type="scientific">Geodia barretti</name>
    <name type="common">Barrett's horny sponge</name>
    <dbReference type="NCBI Taxonomy" id="519541"/>
    <lineage>
        <taxon>Eukaryota</taxon>
        <taxon>Metazoa</taxon>
        <taxon>Porifera</taxon>
        <taxon>Demospongiae</taxon>
        <taxon>Heteroscleromorpha</taxon>
        <taxon>Tetractinellida</taxon>
        <taxon>Astrophorina</taxon>
        <taxon>Geodiidae</taxon>
        <taxon>Geodia</taxon>
    </lineage>
</organism>
<evidence type="ECO:0000313" key="10">
    <source>
        <dbReference type="Proteomes" id="UP001174909"/>
    </source>
</evidence>
<evidence type="ECO:0000256" key="5">
    <source>
        <dbReference type="ARBA" id="ARBA00035233"/>
    </source>
</evidence>
<reference evidence="9" key="1">
    <citation type="submission" date="2023-03" db="EMBL/GenBank/DDBJ databases">
        <authorList>
            <person name="Steffen K."/>
            <person name="Cardenas P."/>
        </authorList>
    </citation>
    <scope>NUCLEOTIDE SEQUENCE</scope>
</reference>
<evidence type="ECO:0000256" key="4">
    <source>
        <dbReference type="ARBA" id="ARBA00034092"/>
    </source>
</evidence>
<dbReference type="GO" id="GO:0003723">
    <property type="term" value="F:RNA binding"/>
    <property type="evidence" value="ECO:0007669"/>
    <property type="project" value="TreeGrafter"/>
</dbReference>
<dbReference type="Pfam" id="PF01159">
    <property type="entry name" value="Ribosomal_L6e"/>
    <property type="match status" value="1"/>
</dbReference>